<proteinExistence type="inferred from homology"/>
<evidence type="ECO:0000313" key="11">
    <source>
        <dbReference type="EMBL" id="KAF9747714.1"/>
    </source>
</evidence>
<evidence type="ECO:0000256" key="5">
    <source>
        <dbReference type="ARBA" id="ARBA00023002"/>
    </source>
</evidence>
<evidence type="ECO:0000313" key="12">
    <source>
        <dbReference type="Proteomes" id="UP000616885"/>
    </source>
</evidence>
<dbReference type="Proteomes" id="UP000616885">
    <property type="component" value="Unassembled WGS sequence"/>
</dbReference>
<keyword evidence="10" id="KW-1133">Transmembrane helix</keyword>
<keyword evidence="3 8" id="KW-0349">Heme</keyword>
<dbReference type="GO" id="GO:0004497">
    <property type="term" value="F:monooxygenase activity"/>
    <property type="evidence" value="ECO:0007669"/>
    <property type="project" value="UniProtKB-KW"/>
</dbReference>
<comment type="cofactor">
    <cofactor evidence="1 8">
        <name>heme</name>
        <dbReference type="ChEBI" id="CHEBI:30413"/>
    </cofactor>
</comment>
<dbReference type="InterPro" id="IPR036396">
    <property type="entry name" value="Cyt_P450_sf"/>
</dbReference>
<dbReference type="InterPro" id="IPR001128">
    <property type="entry name" value="Cyt_P450"/>
</dbReference>
<reference evidence="11" key="1">
    <citation type="submission" date="2020-10" db="EMBL/GenBank/DDBJ databases">
        <title>High-Quality Genome Resource of Clonostachys rosea strain S41 by Oxford Nanopore Long-Read Sequencing.</title>
        <authorList>
            <person name="Wang H."/>
        </authorList>
    </citation>
    <scope>NUCLEOTIDE SEQUENCE</scope>
    <source>
        <strain evidence="11">S41</strain>
    </source>
</reference>
<dbReference type="InterPro" id="IPR050364">
    <property type="entry name" value="Cytochrome_P450_fung"/>
</dbReference>
<feature type="transmembrane region" description="Helical" evidence="10">
    <location>
        <begin position="6"/>
        <end position="22"/>
    </location>
</feature>
<dbReference type="PRINTS" id="PR00385">
    <property type="entry name" value="P450"/>
</dbReference>
<dbReference type="CDD" id="cd11065">
    <property type="entry name" value="CYP64-like"/>
    <property type="match status" value="1"/>
</dbReference>
<protein>
    <recommendedName>
        <fullName evidence="13">O-methylsterigmatocystin oxidoreductase</fullName>
    </recommendedName>
</protein>
<keyword evidence="7" id="KW-0503">Monooxygenase</keyword>
<dbReference type="PANTHER" id="PTHR46300:SF7">
    <property type="entry name" value="P450, PUTATIVE (EUROFUNG)-RELATED"/>
    <property type="match status" value="1"/>
</dbReference>
<evidence type="ECO:0000256" key="7">
    <source>
        <dbReference type="ARBA" id="ARBA00023033"/>
    </source>
</evidence>
<dbReference type="GO" id="GO:0020037">
    <property type="term" value="F:heme binding"/>
    <property type="evidence" value="ECO:0007669"/>
    <property type="project" value="InterPro"/>
</dbReference>
<evidence type="ECO:0000256" key="1">
    <source>
        <dbReference type="ARBA" id="ARBA00001971"/>
    </source>
</evidence>
<evidence type="ECO:0000256" key="9">
    <source>
        <dbReference type="SAM" id="MobiDB-lite"/>
    </source>
</evidence>
<feature type="compositionally biased region" description="Acidic residues" evidence="9">
    <location>
        <begin position="714"/>
        <end position="746"/>
    </location>
</feature>
<sequence>MEATSNLFLVGIAVTLGSLLVFQQRRRKRPAVPLPPGPRPLPLLGNIYDLPTEEIPEYKHWSKHQEKYGPVTSVTVLGQSIVTLNDKQIAVDILDKKSLKTSSRPWLEFGFGLCGFEDYTGALAYNETFRLHRKLMHQHMGTKTIVEGFREAQRFEVLRMLRLILNEPSKLLDHLELATGSSIIKVTYGYSIDTTRRDPVLDLVTRMMAIFNKAASPGTWLVDVVPALKYLPDWFPGTGFKRAARDWKAEVLAAAEKPFHFVQRQIAGNRHRKSYVSSALEHAKDLDDSAYQSALKSAAALYGGGSDTTVSTLSFFYLAMILYPEVLQKAHEEIEKVVGSDRLPNFDDRPNLPYVEGIVKEMYRWQPVVPLSLPHRSDEDLVYMGYLIPRGAIIQTNLHLFARDSSVYHDPEVFKPERYDAPYNEPDPKDFVFGFGRRICPGRNFADSFLYLAIARSLAAFQISKEVDSEGHEVEPSLNILPGVISRPAEFPFRIRPRTEKCRELIMAGEKLEAFEGSDAELFEHYGQKQQRRSSHQQSINRPPATSLSGHLHTAAVQTEQRSPRNAIIEADKALLEGWKALLKTTEALSAGAPNGHFLAARMMLFLMHGFIYQEGFPYDLQDSPLNRDRPHLGEERKKEDFRWALTHLESKDDIIRTDYNQAAMIALSAEELWKVPGMTGQQLWKPKPGDEPIFEPFENATSYEFAEDEWDDLEDETDQHDDDGKENEEDDEDDENESVQDDNVGDVEQPIISQTLSSNGPLEAEMEYCLVKRNAESWLEGPRLKLSRQFVKDATNKA</sequence>
<keyword evidence="6 8" id="KW-0408">Iron</keyword>
<feature type="region of interest" description="Disordered" evidence="9">
    <location>
        <begin position="714"/>
        <end position="761"/>
    </location>
</feature>
<comment type="similarity">
    <text evidence="2">Belongs to the cytochrome P450 family.</text>
</comment>
<dbReference type="Pfam" id="PF00067">
    <property type="entry name" value="p450"/>
    <property type="match status" value="1"/>
</dbReference>
<dbReference type="PRINTS" id="PR00463">
    <property type="entry name" value="EP450I"/>
</dbReference>
<evidence type="ECO:0000256" key="3">
    <source>
        <dbReference type="ARBA" id="ARBA00022617"/>
    </source>
</evidence>
<dbReference type="AlphaFoldDB" id="A0A8H7KC62"/>
<evidence type="ECO:0000256" key="4">
    <source>
        <dbReference type="ARBA" id="ARBA00022723"/>
    </source>
</evidence>
<evidence type="ECO:0000256" key="10">
    <source>
        <dbReference type="SAM" id="Phobius"/>
    </source>
</evidence>
<keyword evidence="10" id="KW-0812">Transmembrane</keyword>
<evidence type="ECO:0000256" key="6">
    <source>
        <dbReference type="ARBA" id="ARBA00023004"/>
    </source>
</evidence>
<dbReference type="InterPro" id="IPR002401">
    <property type="entry name" value="Cyt_P450_E_grp-I"/>
</dbReference>
<feature type="binding site" description="axial binding residue" evidence="8">
    <location>
        <position position="440"/>
    </location>
    <ligand>
        <name>heme</name>
        <dbReference type="ChEBI" id="CHEBI:30413"/>
    </ligand>
    <ligandPart>
        <name>Fe</name>
        <dbReference type="ChEBI" id="CHEBI:18248"/>
    </ligandPart>
</feature>
<keyword evidence="10" id="KW-0472">Membrane</keyword>
<evidence type="ECO:0008006" key="13">
    <source>
        <dbReference type="Google" id="ProtNLM"/>
    </source>
</evidence>
<name>A0A8H7KC62_BIOOC</name>
<dbReference type="Gene3D" id="1.10.630.10">
    <property type="entry name" value="Cytochrome P450"/>
    <property type="match status" value="1"/>
</dbReference>
<feature type="compositionally biased region" description="Polar residues" evidence="9">
    <location>
        <begin position="752"/>
        <end position="761"/>
    </location>
</feature>
<dbReference type="PROSITE" id="PS00086">
    <property type="entry name" value="CYTOCHROME_P450"/>
    <property type="match status" value="1"/>
</dbReference>
<keyword evidence="4 8" id="KW-0479">Metal-binding</keyword>
<gene>
    <name evidence="11" type="ORF">IM811_003048</name>
</gene>
<evidence type="ECO:0000256" key="8">
    <source>
        <dbReference type="PIRSR" id="PIRSR602401-1"/>
    </source>
</evidence>
<dbReference type="SUPFAM" id="SSF48264">
    <property type="entry name" value="Cytochrome P450"/>
    <property type="match status" value="1"/>
</dbReference>
<dbReference type="GO" id="GO:0005506">
    <property type="term" value="F:iron ion binding"/>
    <property type="evidence" value="ECO:0007669"/>
    <property type="project" value="InterPro"/>
</dbReference>
<dbReference type="GO" id="GO:0016705">
    <property type="term" value="F:oxidoreductase activity, acting on paired donors, with incorporation or reduction of molecular oxygen"/>
    <property type="evidence" value="ECO:0007669"/>
    <property type="project" value="InterPro"/>
</dbReference>
<evidence type="ECO:0000256" key="2">
    <source>
        <dbReference type="ARBA" id="ARBA00010617"/>
    </source>
</evidence>
<feature type="region of interest" description="Disordered" evidence="9">
    <location>
        <begin position="526"/>
        <end position="564"/>
    </location>
</feature>
<comment type="caution">
    <text evidence="11">The sequence shown here is derived from an EMBL/GenBank/DDBJ whole genome shotgun (WGS) entry which is preliminary data.</text>
</comment>
<keyword evidence="5" id="KW-0560">Oxidoreductase</keyword>
<dbReference type="InterPro" id="IPR017972">
    <property type="entry name" value="Cyt_P450_CS"/>
</dbReference>
<dbReference type="EMBL" id="JADCTT010000010">
    <property type="protein sequence ID" value="KAF9747714.1"/>
    <property type="molecule type" value="Genomic_DNA"/>
</dbReference>
<organism evidence="11 12">
    <name type="scientific">Bionectria ochroleuca</name>
    <name type="common">Gliocladium roseum</name>
    <dbReference type="NCBI Taxonomy" id="29856"/>
    <lineage>
        <taxon>Eukaryota</taxon>
        <taxon>Fungi</taxon>
        <taxon>Dikarya</taxon>
        <taxon>Ascomycota</taxon>
        <taxon>Pezizomycotina</taxon>
        <taxon>Sordariomycetes</taxon>
        <taxon>Hypocreomycetidae</taxon>
        <taxon>Hypocreales</taxon>
        <taxon>Bionectriaceae</taxon>
        <taxon>Clonostachys</taxon>
    </lineage>
</organism>
<accession>A0A8H7KC62</accession>
<dbReference type="PANTHER" id="PTHR46300">
    <property type="entry name" value="P450, PUTATIVE (EUROFUNG)-RELATED-RELATED"/>
    <property type="match status" value="1"/>
</dbReference>